<organism evidence="8 9">
    <name type="scientific">Tigriopus californicus</name>
    <name type="common">Marine copepod</name>
    <dbReference type="NCBI Taxonomy" id="6832"/>
    <lineage>
        <taxon>Eukaryota</taxon>
        <taxon>Metazoa</taxon>
        <taxon>Ecdysozoa</taxon>
        <taxon>Arthropoda</taxon>
        <taxon>Crustacea</taxon>
        <taxon>Multicrustacea</taxon>
        <taxon>Hexanauplia</taxon>
        <taxon>Copepoda</taxon>
        <taxon>Harpacticoida</taxon>
        <taxon>Harpacticidae</taxon>
        <taxon>Tigriopus</taxon>
    </lineage>
</organism>
<sequence length="486" mass="48319">MTILEQVSHSGSPPLGYRPASTSSAGGSTSSTSTSPVANALFAAMADRYITPEYLAPLPPTSGDKSGKSPLQLLAQTCSQIGADTGSNKLLQEKSGSSSGAGDVSNLKGGNKSGRSPNLIVSDNKPVSFKPYETGLDHNGKPPSKPSSVVSLSPKSSSSPKITSNGSANGKSPSPKNGSSAVTPPMSSAPRSSSAASSETTTAPVIRSGMEVLAGAKDPLAAYRSPLDPSNPAFRPPFGMPGLPPSSSLSVCRDPYCRDPSCPTAVYNAQLASLTATGGLPPGYAELLYAHKLGLTGLPGMPPTTTSASVAAAAAVAAAVATSTASSHNGSQAGPYICNWMNGREGYCGKRHSSAEELLQHLRTHTNLSTSDSAASSLLSNHSLYPPGLFSAAGGASAAAAAAAGLHRTYGGGGGSALSSLAAASRFHPYAKPGGMPSGLPPGLGGLGGLGMPPPHLATTLAGLGGAYSPSSLYALYGSRLSGSLP</sequence>
<evidence type="ECO:0000256" key="3">
    <source>
        <dbReference type="ARBA" id="ARBA00022771"/>
    </source>
</evidence>
<dbReference type="InterPro" id="IPR051520">
    <property type="entry name" value="Elbow/Noc_ZnFinger"/>
</dbReference>
<evidence type="ECO:0000256" key="1">
    <source>
        <dbReference type="ARBA" id="ARBA00010144"/>
    </source>
</evidence>
<feature type="compositionally biased region" description="Low complexity" evidence="6">
    <location>
        <begin position="20"/>
        <end position="35"/>
    </location>
</feature>
<keyword evidence="4" id="KW-0862">Zinc</keyword>
<feature type="compositionally biased region" description="Polar residues" evidence="6">
    <location>
        <begin position="162"/>
        <end position="182"/>
    </location>
</feature>
<comment type="similarity">
    <text evidence="1">Belongs to the Elbow/Noc family.</text>
</comment>
<keyword evidence="3 5" id="KW-0863">Zinc-finger</keyword>
<dbReference type="Gene3D" id="3.30.160.60">
    <property type="entry name" value="Classic Zinc Finger"/>
    <property type="match status" value="1"/>
</dbReference>
<gene>
    <name evidence="8" type="ORF">TCAL_12301</name>
</gene>
<evidence type="ECO:0000256" key="4">
    <source>
        <dbReference type="ARBA" id="ARBA00022833"/>
    </source>
</evidence>
<accession>A0A553NCG0</accession>
<evidence type="ECO:0000259" key="7">
    <source>
        <dbReference type="PROSITE" id="PS50157"/>
    </source>
</evidence>
<comment type="caution">
    <text evidence="8">The sequence shown here is derived from an EMBL/GenBank/DDBJ whole genome shotgun (WGS) entry which is preliminary data.</text>
</comment>
<evidence type="ECO:0000256" key="6">
    <source>
        <dbReference type="SAM" id="MobiDB-lite"/>
    </source>
</evidence>
<evidence type="ECO:0000313" key="8">
    <source>
        <dbReference type="EMBL" id="TRY63049.1"/>
    </source>
</evidence>
<dbReference type="EMBL" id="VCGU01000458">
    <property type="protein sequence ID" value="TRY63049.1"/>
    <property type="molecule type" value="Genomic_DNA"/>
</dbReference>
<keyword evidence="2" id="KW-0479">Metal-binding</keyword>
<dbReference type="OrthoDB" id="10054079at2759"/>
<proteinExistence type="inferred from homology"/>
<feature type="compositionally biased region" description="Polar residues" evidence="6">
    <location>
        <begin position="1"/>
        <end position="11"/>
    </location>
</feature>
<evidence type="ECO:0000256" key="5">
    <source>
        <dbReference type="PROSITE-ProRule" id="PRU00042"/>
    </source>
</evidence>
<dbReference type="OMA" id="CNWISGE"/>
<protein>
    <recommendedName>
        <fullName evidence="7">C2H2-type domain-containing protein</fullName>
    </recommendedName>
</protein>
<dbReference type="PANTHER" id="PTHR12522">
    <property type="entry name" value="ZINC-FINGER PROTEIN NOLZ1-RELATED"/>
    <property type="match status" value="1"/>
</dbReference>
<name>A0A553NCG0_TIGCA</name>
<dbReference type="PANTHER" id="PTHR12522:SF4">
    <property type="entry name" value="ZINC FINGER PROTEIN ELBOW"/>
    <property type="match status" value="1"/>
</dbReference>
<dbReference type="GO" id="GO:0008270">
    <property type="term" value="F:zinc ion binding"/>
    <property type="evidence" value="ECO:0007669"/>
    <property type="project" value="UniProtKB-KW"/>
</dbReference>
<feature type="compositionally biased region" description="Low complexity" evidence="6">
    <location>
        <begin position="183"/>
        <end position="203"/>
    </location>
</feature>
<dbReference type="AlphaFoldDB" id="A0A553NCG0"/>
<reference evidence="8 9" key="1">
    <citation type="journal article" date="2018" name="Nat. Ecol. Evol.">
        <title>Genomic signatures of mitonuclear coevolution across populations of Tigriopus californicus.</title>
        <authorList>
            <person name="Barreto F.S."/>
            <person name="Watson E.T."/>
            <person name="Lima T.G."/>
            <person name="Willett C.S."/>
            <person name="Edmands S."/>
            <person name="Li W."/>
            <person name="Burton R.S."/>
        </authorList>
    </citation>
    <scope>NUCLEOTIDE SEQUENCE [LARGE SCALE GENOMIC DNA]</scope>
    <source>
        <strain evidence="8 9">San Diego</strain>
    </source>
</reference>
<evidence type="ECO:0000256" key="2">
    <source>
        <dbReference type="ARBA" id="ARBA00022723"/>
    </source>
</evidence>
<feature type="compositionally biased region" description="Polar residues" evidence="6">
    <location>
        <begin position="88"/>
        <end position="100"/>
    </location>
</feature>
<dbReference type="PROSITE" id="PS50157">
    <property type="entry name" value="ZINC_FINGER_C2H2_2"/>
    <property type="match status" value="1"/>
</dbReference>
<evidence type="ECO:0000313" key="9">
    <source>
        <dbReference type="Proteomes" id="UP000318571"/>
    </source>
</evidence>
<dbReference type="GO" id="GO:0045892">
    <property type="term" value="P:negative regulation of DNA-templated transcription"/>
    <property type="evidence" value="ECO:0007669"/>
    <property type="project" value="TreeGrafter"/>
</dbReference>
<feature type="compositionally biased region" description="Low complexity" evidence="6">
    <location>
        <begin position="146"/>
        <end position="161"/>
    </location>
</feature>
<dbReference type="Proteomes" id="UP000318571">
    <property type="component" value="Chromosome 10"/>
</dbReference>
<feature type="domain" description="C2H2-type" evidence="7">
    <location>
        <begin position="336"/>
        <end position="370"/>
    </location>
</feature>
<keyword evidence="9" id="KW-1185">Reference proteome</keyword>
<dbReference type="InterPro" id="IPR013087">
    <property type="entry name" value="Znf_C2H2_type"/>
</dbReference>
<feature type="region of interest" description="Disordered" evidence="6">
    <location>
        <begin position="88"/>
        <end position="203"/>
    </location>
</feature>
<feature type="region of interest" description="Disordered" evidence="6">
    <location>
        <begin position="1"/>
        <end position="35"/>
    </location>
</feature>
<dbReference type="GO" id="GO:0005634">
    <property type="term" value="C:nucleus"/>
    <property type="evidence" value="ECO:0007669"/>
    <property type="project" value="TreeGrafter"/>
</dbReference>